<protein>
    <submittedName>
        <fullName evidence="7">Ferritin</fullName>
    </submittedName>
</protein>
<keyword evidence="1" id="KW-0409">Iron storage</keyword>
<dbReference type="InterPro" id="IPR001519">
    <property type="entry name" value="Ferritin"/>
</dbReference>
<evidence type="ECO:0000313" key="7">
    <source>
        <dbReference type="EMBL" id="KQH82019.1"/>
    </source>
</evidence>
<reference evidence="6 11" key="2">
    <citation type="submission" date="2016-04" db="EMBL/GenBank/DDBJ databases">
        <title>Complete genome sequence of Thermococcus thioreducens type strain OGL-20P.</title>
        <authorList>
            <person name="Oger P.M."/>
        </authorList>
    </citation>
    <scope>NUCLEOTIDE SEQUENCE [LARGE SCALE GENOMIC DNA]</scope>
    <source>
        <strain evidence="6 11">OGL-20P</strain>
    </source>
</reference>
<dbReference type="GO" id="GO:0005829">
    <property type="term" value="C:cytosol"/>
    <property type="evidence" value="ECO:0007669"/>
    <property type="project" value="TreeGrafter"/>
</dbReference>
<dbReference type="InterPro" id="IPR012347">
    <property type="entry name" value="Ferritin-like"/>
</dbReference>
<dbReference type="RefSeq" id="WP_055429754.1">
    <property type="nucleotide sequence ID" value="NZ_CP015105.1"/>
</dbReference>
<dbReference type="CDD" id="cd01055">
    <property type="entry name" value="Nonheme_Ferritin"/>
    <property type="match status" value="1"/>
</dbReference>
<dbReference type="GO" id="GO:0042802">
    <property type="term" value="F:identical protein binding"/>
    <property type="evidence" value="ECO:0007669"/>
    <property type="project" value="UniProtKB-ARBA"/>
</dbReference>
<accession>A0A0Q2S3J5</accession>
<dbReference type="GO" id="GO:0008198">
    <property type="term" value="F:ferrous iron binding"/>
    <property type="evidence" value="ECO:0007669"/>
    <property type="project" value="TreeGrafter"/>
</dbReference>
<dbReference type="PATRIC" id="fig|277988.4.peg.1682"/>
<dbReference type="Pfam" id="PF00210">
    <property type="entry name" value="Ferritin"/>
    <property type="match status" value="1"/>
</dbReference>
<gene>
    <name evidence="6" type="ORF">A3L14_07215</name>
    <name evidence="7" type="ORF">AMR53_07990</name>
    <name evidence="8" type="ORF">SAMN05216170_0506</name>
</gene>
<keyword evidence="2" id="KW-0479">Metal-binding</keyword>
<dbReference type="InterPro" id="IPR009078">
    <property type="entry name" value="Ferritin-like_SF"/>
</dbReference>
<dbReference type="FunFam" id="1.20.1260.10:FF:000001">
    <property type="entry name" value="Non-heme ferritin"/>
    <property type="match status" value="1"/>
</dbReference>
<evidence type="ECO:0000256" key="4">
    <source>
        <dbReference type="ARBA" id="ARBA00023004"/>
    </source>
</evidence>
<dbReference type="STRING" id="277988.SAMN05216170_0506"/>
<dbReference type="Gene3D" id="1.20.1260.10">
    <property type="match status" value="1"/>
</dbReference>
<keyword evidence="3" id="KW-0560">Oxidoreductase</keyword>
<dbReference type="InterPro" id="IPR009040">
    <property type="entry name" value="Ferritin-like_diiron"/>
</dbReference>
<dbReference type="GeneID" id="33334201"/>
<dbReference type="OrthoDB" id="4859at2157"/>
<evidence type="ECO:0000313" key="9">
    <source>
        <dbReference type="Proteomes" id="UP000051862"/>
    </source>
</evidence>
<dbReference type="GO" id="GO:0006879">
    <property type="term" value="P:intracellular iron ion homeostasis"/>
    <property type="evidence" value="ECO:0007669"/>
    <property type="project" value="UniProtKB-KW"/>
</dbReference>
<evidence type="ECO:0000256" key="3">
    <source>
        <dbReference type="ARBA" id="ARBA00023002"/>
    </source>
</evidence>
<dbReference type="PANTHER" id="PTHR11431:SF127">
    <property type="entry name" value="BACTERIAL NON-HEME FERRITIN"/>
    <property type="match status" value="1"/>
</dbReference>
<dbReference type="InterPro" id="IPR041719">
    <property type="entry name" value="Ferritin_prok"/>
</dbReference>
<dbReference type="GO" id="GO:0004322">
    <property type="term" value="F:ferroxidase activity"/>
    <property type="evidence" value="ECO:0007669"/>
    <property type="project" value="TreeGrafter"/>
</dbReference>
<dbReference type="Proteomes" id="UP000250136">
    <property type="component" value="Chromosome"/>
</dbReference>
<dbReference type="InterPro" id="IPR008331">
    <property type="entry name" value="Ferritin_DPS_dom"/>
</dbReference>
<reference evidence="7 9" key="1">
    <citation type="submission" date="2015-08" db="EMBL/GenBank/DDBJ databases">
        <title>Thermococcus thioreducens DSM 14981 genome sequencing.</title>
        <authorList>
            <person name="Hong S.-J."/>
            <person name="Kim M.-C."/>
            <person name="Shin J.-H."/>
        </authorList>
    </citation>
    <scope>NUCLEOTIDE SEQUENCE [LARGE SCALE GENOMIC DNA]</scope>
    <source>
        <strain evidence="7 9">DSM 14981</strain>
    </source>
</reference>
<dbReference type="KEGG" id="ttd:A3L14_07215"/>
<organism evidence="7 9">
    <name type="scientific">Thermococcus thioreducens</name>
    <dbReference type="NCBI Taxonomy" id="277988"/>
    <lineage>
        <taxon>Archaea</taxon>
        <taxon>Methanobacteriati</taxon>
        <taxon>Methanobacteriota</taxon>
        <taxon>Thermococci</taxon>
        <taxon>Thermococcales</taxon>
        <taxon>Thermococcaceae</taxon>
        <taxon>Thermococcus</taxon>
    </lineage>
</organism>
<dbReference type="SUPFAM" id="SSF47240">
    <property type="entry name" value="Ferritin-like"/>
    <property type="match status" value="1"/>
</dbReference>
<name>A0A0Q2S3J5_9EURY</name>
<dbReference type="GO" id="GO:0006826">
    <property type="term" value="P:iron ion transport"/>
    <property type="evidence" value="ECO:0007669"/>
    <property type="project" value="InterPro"/>
</dbReference>
<evidence type="ECO:0000313" key="11">
    <source>
        <dbReference type="Proteomes" id="UP000250136"/>
    </source>
</evidence>
<keyword evidence="11" id="KW-1185">Reference proteome</keyword>
<evidence type="ECO:0000259" key="5">
    <source>
        <dbReference type="PROSITE" id="PS50905"/>
    </source>
</evidence>
<dbReference type="EMBL" id="LIXN01000013">
    <property type="protein sequence ID" value="KQH82019.1"/>
    <property type="molecule type" value="Genomic_DNA"/>
</dbReference>
<evidence type="ECO:0000256" key="1">
    <source>
        <dbReference type="ARBA" id="ARBA00022434"/>
    </source>
</evidence>
<dbReference type="AlphaFoldDB" id="A0A0Q2S3J5"/>
<proteinExistence type="predicted"/>
<dbReference type="Proteomes" id="UP000182125">
    <property type="component" value="Unassembled WGS sequence"/>
</dbReference>
<dbReference type="GO" id="GO:0008199">
    <property type="term" value="F:ferric iron binding"/>
    <property type="evidence" value="ECO:0007669"/>
    <property type="project" value="InterPro"/>
</dbReference>
<dbReference type="EMBL" id="FOIW01000001">
    <property type="protein sequence ID" value="SEV86722.1"/>
    <property type="molecule type" value="Genomic_DNA"/>
</dbReference>
<feature type="domain" description="Ferritin-like diiron" evidence="5">
    <location>
        <begin position="1"/>
        <end position="145"/>
    </location>
</feature>
<evidence type="ECO:0000313" key="6">
    <source>
        <dbReference type="EMBL" id="ASJ12687.1"/>
    </source>
</evidence>
<dbReference type="EMBL" id="CP015105">
    <property type="protein sequence ID" value="ASJ12687.1"/>
    <property type="molecule type" value="Genomic_DNA"/>
</dbReference>
<evidence type="ECO:0000313" key="10">
    <source>
        <dbReference type="Proteomes" id="UP000182125"/>
    </source>
</evidence>
<dbReference type="PANTHER" id="PTHR11431">
    <property type="entry name" value="FERRITIN"/>
    <property type="match status" value="1"/>
</dbReference>
<evidence type="ECO:0000256" key="2">
    <source>
        <dbReference type="ARBA" id="ARBA00022723"/>
    </source>
</evidence>
<dbReference type="Proteomes" id="UP000051862">
    <property type="component" value="Unassembled WGS sequence"/>
</dbReference>
<keyword evidence="4" id="KW-0408">Iron</keyword>
<sequence>MLSERMLKALNEQLNRELYSAYLYFSMAAYFEDMNLEGFANWMKAQAEEELGHVLRFYNYIYDRNGRVELKAVQEPPKEWDSPLAAFEAAYEHEQFITRHIHELAALAEEEKDYSTRAFLEWFINEQVEEEANVKKIVDKLKFAKDSPQVIFMLDQELGQRQPQLPGLLLQAGG</sequence>
<evidence type="ECO:0000313" key="8">
    <source>
        <dbReference type="EMBL" id="SEV86722.1"/>
    </source>
</evidence>
<dbReference type="PROSITE" id="PS50905">
    <property type="entry name" value="FERRITIN_LIKE"/>
    <property type="match status" value="1"/>
</dbReference>
<reference evidence="8 10" key="3">
    <citation type="submission" date="2016-10" db="EMBL/GenBank/DDBJ databases">
        <authorList>
            <person name="de Groot N.N."/>
        </authorList>
    </citation>
    <scope>NUCLEOTIDE SEQUENCE [LARGE SCALE GENOMIC DNA]</scope>
    <source>
        <strain evidence="8 10">OGL-20</strain>
    </source>
</reference>